<dbReference type="GO" id="GO:1990481">
    <property type="term" value="P:mRNA pseudouridine synthesis"/>
    <property type="evidence" value="ECO:0007669"/>
    <property type="project" value="TreeGrafter"/>
</dbReference>
<name>A0A9W8LYE5_9FUNG</name>
<dbReference type="EMBL" id="JANBUW010000381">
    <property type="protein sequence ID" value="KAJ2847117.1"/>
    <property type="molecule type" value="Genomic_DNA"/>
</dbReference>
<dbReference type="PANTHER" id="PTHR13767">
    <property type="entry name" value="TRNA-PSEUDOURIDINE SYNTHASE"/>
    <property type="match status" value="1"/>
</dbReference>
<accession>A0A9W8LYE5</accession>
<dbReference type="InterPro" id="IPR014780">
    <property type="entry name" value="tRNA_psdUridine_synth_TruB"/>
</dbReference>
<feature type="domain" description="Pseudouridine synthase II N-terminal" evidence="6">
    <location>
        <begin position="79"/>
        <end position="217"/>
    </location>
</feature>
<dbReference type="OrthoDB" id="9995526at2759"/>
<dbReference type="PANTHER" id="PTHR13767:SF2">
    <property type="entry name" value="PSEUDOURIDYLATE SYNTHASE TRUB1"/>
    <property type="match status" value="1"/>
</dbReference>
<dbReference type="HAMAP" id="MF_01080">
    <property type="entry name" value="TruB_bact"/>
    <property type="match status" value="1"/>
</dbReference>
<dbReference type="InterPro" id="IPR002501">
    <property type="entry name" value="PsdUridine_synth_N"/>
</dbReference>
<dbReference type="Gene3D" id="3.30.2350.10">
    <property type="entry name" value="Pseudouridine synthase"/>
    <property type="match status" value="1"/>
</dbReference>
<evidence type="ECO:0000313" key="7">
    <source>
        <dbReference type="EMBL" id="KAJ2847117.1"/>
    </source>
</evidence>
<dbReference type="InterPro" id="IPR020103">
    <property type="entry name" value="PsdUridine_synth_cat_dom_sf"/>
</dbReference>
<evidence type="ECO:0000256" key="3">
    <source>
        <dbReference type="ARBA" id="ARBA00012787"/>
    </source>
</evidence>
<organism evidence="7 8">
    <name type="scientific">Coemansia brasiliensis</name>
    <dbReference type="NCBI Taxonomy" id="2650707"/>
    <lineage>
        <taxon>Eukaryota</taxon>
        <taxon>Fungi</taxon>
        <taxon>Fungi incertae sedis</taxon>
        <taxon>Zoopagomycota</taxon>
        <taxon>Kickxellomycotina</taxon>
        <taxon>Kickxellomycetes</taxon>
        <taxon>Kickxellales</taxon>
        <taxon>Kickxellaceae</taxon>
        <taxon>Coemansia</taxon>
    </lineage>
</organism>
<comment type="caution">
    <text evidence="7">The sequence shown here is derived from an EMBL/GenBank/DDBJ whole genome shotgun (WGS) entry which is preliminary data.</text>
</comment>
<evidence type="ECO:0000256" key="2">
    <source>
        <dbReference type="ARBA" id="ARBA00008999"/>
    </source>
</evidence>
<dbReference type="SUPFAM" id="SSF55120">
    <property type="entry name" value="Pseudouridine synthase"/>
    <property type="match status" value="1"/>
</dbReference>
<comment type="similarity">
    <text evidence="2">Belongs to the pseudouridine synthase TruB family.</text>
</comment>
<keyword evidence="8" id="KW-1185">Reference proteome</keyword>
<evidence type="ECO:0000256" key="4">
    <source>
        <dbReference type="ARBA" id="ARBA00022694"/>
    </source>
</evidence>
<dbReference type="GO" id="GO:0005634">
    <property type="term" value="C:nucleus"/>
    <property type="evidence" value="ECO:0007669"/>
    <property type="project" value="TreeGrafter"/>
</dbReference>
<dbReference type="Proteomes" id="UP001139887">
    <property type="component" value="Unassembled WGS sequence"/>
</dbReference>
<protein>
    <recommendedName>
        <fullName evidence="3">tRNA pseudouridine(55) synthase</fullName>
        <ecNumber evidence="3">5.4.99.25</ecNumber>
    </recommendedName>
</protein>
<evidence type="ECO:0000256" key="5">
    <source>
        <dbReference type="ARBA" id="ARBA00023235"/>
    </source>
</evidence>
<dbReference type="EC" id="5.4.99.25" evidence="3"/>
<keyword evidence="4" id="KW-0819">tRNA processing</keyword>
<dbReference type="GO" id="GO:0160148">
    <property type="term" value="F:tRNA pseudouridine(55) synthase activity"/>
    <property type="evidence" value="ECO:0007669"/>
    <property type="project" value="UniProtKB-EC"/>
</dbReference>
<dbReference type="GO" id="GO:0006400">
    <property type="term" value="P:tRNA modification"/>
    <property type="evidence" value="ECO:0007669"/>
    <property type="project" value="TreeGrafter"/>
</dbReference>
<dbReference type="NCBIfam" id="TIGR00431">
    <property type="entry name" value="TruB"/>
    <property type="match status" value="1"/>
</dbReference>
<dbReference type="AlphaFoldDB" id="A0A9W8LYE5"/>
<evidence type="ECO:0000313" key="8">
    <source>
        <dbReference type="Proteomes" id="UP001139887"/>
    </source>
</evidence>
<dbReference type="Pfam" id="PF01509">
    <property type="entry name" value="TruB_N"/>
    <property type="match status" value="1"/>
</dbReference>
<dbReference type="GO" id="GO:0003723">
    <property type="term" value="F:RNA binding"/>
    <property type="evidence" value="ECO:0007669"/>
    <property type="project" value="InterPro"/>
</dbReference>
<sequence length="343" mass="38051">MLKAAAAEVARRQSTARLSNAAKSLNGIFAVNKPPGISCTGLLDYFKRNIGRNHNGIPFAVHYERENELRKTGKKVFRRKYQLDLRVGHGGTLDVEAAGVLLVGIDKGCKLLNKYLTGDKTYMATGRMGAITDTRDAEGKILEIHNTKSANCDAMQQALPQFIGDIDQIPPVYSAIKVDGKRLYEYARQGEPILDSIRSRKVHVEDIRLLYFNNPGIKQQWGQKVALPDDIADYFVSGRYQWDGRNSSKMQVGDVMTPYSNNPDLPVFQLLIKSGGGVYVRSLIHDLGVKLGCGALMASLVRVAQGPLRLGRDTINPEDLPYIDRVMNAIRHTENVIAKNRAI</sequence>
<comment type="catalytic activity">
    <reaction evidence="1">
        <text>a uridine in mRNA = a pseudouridine in mRNA</text>
        <dbReference type="Rhea" id="RHEA:56644"/>
        <dbReference type="Rhea" id="RHEA-COMP:14658"/>
        <dbReference type="Rhea" id="RHEA-COMP:14659"/>
        <dbReference type="ChEBI" id="CHEBI:65314"/>
        <dbReference type="ChEBI" id="CHEBI:65315"/>
    </reaction>
</comment>
<keyword evidence="5 7" id="KW-0413">Isomerase</keyword>
<proteinExistence type="inferred from homology"/>
<evidence type="ECO:0000256" key="1">
    <source>
        <dbReference type="ARBA" id="ARBA00001166"/>
    </source>
</evidence>
<reference evidence="7" key="1">
    <citation type="submission" date="2022-07" db="EMBL/GenBank/DDBJ databases">
        <title>Phylogenomic reconstructions and comparative analyses of Kickxellomycotina fungi.</title>
        <authorList>
            <person name="Reynolds N.K."/>
            <person name="Stajich J.E."/>
            <person name="Barry K."/>
            <person name="Grigoriev I.V."/>
            <person name="Crous P."/>
            <person name="Smith M.E."/>
        </authorList>
    </citation>
    <scope>NUCLEOTIDE SEQUENCE</scope>
    <source>
        <strain evidence="7">NRRL 1566</strain>
    </source>
</reference>
<gene>
    <name evidence="7" type="primary">PUS4</name>
    <name evidence="7" type="ORF">IWW36_004011</name>
</gene>
<evidence type="ECO:0000259" key="6">
    <source>
        <dbReference type="Pfam" id="PF01509"/>
    </source>
</evidence>